<sequence length="233" mass="25669">MSTQANGIVSRPPESPHSSSPLRSVTQSRQEILQACQLPQLALFNLVDLVNPPLEVLAGFHTSHAPYEQGEVGSVLRFAANLGAVGVNMHMCFKSDPDWNVRLATCKLLFPSNPLLVQNLPNHHLLTWWKAGQMYRDLEASWRSSPVSTQLSISLDSVAVSTTQFSRTTDSSVERLKMGERTSTSRPTFQSFHPHLFSVLLAVQFSLSVACRHGYDIAEPCSTRGTGRPLQAT</sequence>
<evidence type="ECO:0000313" key="3">
    <source>
        <dbReference type="Proteomes" id="UP001243989"/>
    </source>
</evidence>
<evidence type="ECO:0000256" key="1">
    <source>
        <dbReference type="SAM" id="MobiDB-lite"/>
    </source>
</evidence>
<accession>A0AAI9ZFR4</accession>
<dbReference type="EMBL" id="JAHMHQ010000027">
    <property type="protein sequence ID" value="KAK1623705.1"/>
    <property type="molecule type" value="Genomic_DNA"/>
</dbReference>
<dbReference type="Proteomes" id="UP001243989">
    <property type="component" value="Unassembled WGS sequence"/>
</dbReference>
<feature type="region of interest" description="Disordered" evidence="1">
    <location>
        <begin position="1"/>
        <end position="24"/>
    </location>
</feature>
<gene>
    <name evidence="2" type="ORF">BDP81DRAFT_502564</name>
</gene>
<evidence type="ECO:0000313" key="2">
    <source>
        <dbReference type="EMBL" id="KAK1623705.1"/>
    </source>
</evidence>
<dbReference type="GeneID" id="85480433"/>
<feature type="compositionally biased region" description="Low complexity" evidence="1">
    <location>
        <begin position="10"/>
        <end position="24"/>
    </location>
</feature>
<proteinExistence type="predicted"/>
<name>A0AAI9ZFR4_9PEZI</name>
<dbReference type="AlphaFoldDB" id="A0AAI9ZFR4"/>
<keyword evidence="3" id="KW-1185">Reference proteome</keyword>
<comment type="caution">
    <text evidence="2">The sequence shown here is derived from an EMBL/GenBank/DDBJ whole genome shotgun (WGS) entry which is preliminary data.</text>
</comment>
<organism evidence="2 3">
    <name type="scientific">Colletotrichum phormii</name>
    <dbReference type="NCBI Taxonomy" id="359342"/>
    <lineage>
        <taxon>Eukaryota</taxon>
        <taxon>Fungi</taxon>
        <taxon>Dikarya</taxon>
        <taxon>Ascomycota</taxon>
        <taxon>Pezizomycotina</taxon>
        <taxon>Sordariomycetes</taxon>
        <taxon>Hypocreomycetidae</taxon>
        <taxon>Glomerellales</taxon>
        <taxon>Glomerellaceae</taxon>
        <taxon>Colletotrichum</taxon>
        <taxon>Colletotrichum acutatum species complex</taxon>
    </lineage>
</organism>
<reference evidence="2" key="1">
    <citation type="submission" date="2021-06" db="EMBL/GenBank/DDBJ databases">
        <title>Comparative genomics, transcriptomics and evolutionary studies reveal genomic signatures of adaptation to plant cell wall in hemibiotrophic fungi.</title>
        <authorList>
            <consortium name="DOE Joint Genome Institute"/>
            <person name="Baroncelli R."/>
            <person name="Diaz J.F."/>
            <person name="Benocci T."/>
            <person name="Peng M."/>
            <person name="Battaglia E."/>
            <person name="Haridas S."/>
            <person name="Andreopoulos W."/>
            <person name="Labutti K."/>
            <person name="Pangilinan J."/>
            <person name="Floch G.L."/>
            <person name="Makela M.R."/>
            <person name="Henrissat B."/>
            <person name="Grigoriev I.V."/>
            <person name="Crouch J.A."/>
            <person name="De Vries R.P."/>
            <person name="Sukno S.A."/>
            <person name="Thon M.R."/>
        </authorList>
    </citation>
    <scope>NUCLEOTIDE SEQUENCE</scope>
    <source>
        <strain evidence="2">CBS 102054</strain>
    </source>
</reference>
<protein>
    <submittedName>
        <fullName evidence="2">Uncharacterized protein</fullName>
    </submittedName>
</protein>
<dbReference type="RefSeq" id="XP_060439700.1">
    <property type="nucleotide sequence ID" value="XM_060595571.1"/>
</dbReference>